<evidence type="ECO:0000313" key="4">
    <source>
        <dbReference type="Proteomes" id="UP000824540"/>
    </source>
</evidence>
<keyword evidence="4" id="KW-1185">Reference proteome</keyword>
<dbReference type="PROSITE" id="PS50824">
    <property type="entry name" value="DAPIN"/>
    <property type="match status" value="1"/>
</dbReference>
<name>A0A8T2MQB8_9TELE</name>
<evidence type="ECO:0000256" key="1">
    <source>
        <dbReference type="SAM" id="MobiDB-lite"/>
    </source>
</evidence>
<dbReference type="SUPFAM" id="SSF47986">
    <property type="entry name" value="DEATH domain"/>
    <property type="match status" value="1"/>
</dbReference>
<sequence>MADLILEILEGLSKADFEKFKFYLSANVLEGCRPIPWGRLEDRSVTHVAALMRMSYSDKMVELTLVILKKIQLNELVQRLENDLKKKYLPSVFSHPPLLPPLEYLPSLFSHPPLLPPLGTLMNSPPSSTVTPSVPPSPSEPSTLSKDPGVRVGESDSWLQLACSHACPPALSSSRGRYCEALAEPRPRSQRGLKICKQQNNQISPDPSGFMATAVSISISGCLSFPAYLMYRFTRAAFGNDLITGVQEVLPGCGEPVTNGRGHCLEGGDQEGDDGVGQEEPGPQPLRLPCFCAQTQGGAISVSRRAPRGLPKPSVPLRLLQDCRAELPAEEEARGREWMRDWDRKDRVIRREEKGRMKEIR</sequence>
<gene>
    <name evidence="3" type="ORF">JZ751_016606</name>
</gene>
<proteinExistence type="predicted"/>
<dbReference type="Proteomes" id="UP000824540">
    <property type="component" value="Unassembled WGS sequence"/>
</dbReference>
<organism evidence="3 4">
    <name type="scientific">Albula glossodonta</name>
    <name type="common">roundjaw bonefish</name>
    <dbReference type="NCBI Taxonomy" id="121402"/>
    <lineage>
        <taxon>Eukaryota</taxon>
        <taxon>Metazoa</taxon>
        <taxon>Chordata</taxon>
        <taxon>Craniata</taxon>
        <taxon>Vertebrata</taxon>
        <taxon>Euteleostomi</taxon>
        <taxon>Actinopterygii</taxon>
        <taxon>Neopterygii</taxon>
        <taxon>Teleostei</taxon>
        <taxon>Albuliformes</taxon>
        <taxon>Albulidae</taxon>
        <taxon>Albula</taxon>
    </lineage>
</organism>
<dbReference type="AlphaFoldDB" id="A0A8T2MQB8"/>
<dbReference type="Gene3D" id="1.10.533.10">
    <property type="entry name" value="Death Domain, Fas"/>
    <property type="match status" value="1"/>
</dbReference>
<dbReference type="EMBL" id="JAFBMS010002759">
    <property type="protein sequence ID" value="KAG9328081.1"/>
    <property type="molecule type" value="Genomic_DNA"/>
</dbReference>
<dbReference type="CDD" id="cd08321">
    <property type="entry name" value="Pyrin_ASC-like"/>
    <property type="match status" value="1"/>
</dbReference>
<reference evidence="3" key="1">
    <citation type="thesis" date="2021" institute="BYU ScholarsArchive" country="Provo, UT, USA">
        <title>Applications of and Algorithms for Genome Assembly and Genomic Analyses with an Emphasis on Marine Teleosts.</title>
        <authorList>
            <person name="Pickett B.D."/>
        </authorList>
    </citation>
    <scope>NUCLEOTIDE SEQUENCE</scope>
    <source>
        <strain evidence="3">HI-2016</strain>
    </source>
</reference>
<dbReference type="SMART" id="SM01289">
    <property type="entry name" value="PYRIN"/>
    <property type="match status" value="1"/>
</dbReference>
<accession>A0A8T2MQB8</accession>
<feature type="region of interest" description="Disordered" evidence="1">
    <location>
        <begin position="120"/>
        <end position="151"/>
    </location>
</feature>
<feature type="region of interest" description="Disordered" evidence="1">
    <location>
        <begin position="340"/>
        <end position="361"/>
    </location>
</feature>
<dbReference type="InterPro" id="IPR004020">
    <property type="entry name" value="DAPIN"/>
</dbReference>
<comment type="caution">
    <text evidence="3">The sequence shown here is derived from an EMBL/GenBank/DDBJ whole genome shotgun (WGS) entry which is preliminary data.</text>
</comment>
<dbReference type="OrthoDB" id="10058437at2759"/>
<evidence type="ECO:0000313" key="3">
    <source>
        <dbReference type="EMBL" id="KAG9328081.1"/>
    </source>
</evidence>
<dbReference type="InterPro" id="IPR011029">
    <property type="entry name" value="DEATH-like_dom_sf"/>
</dbReference>
<evidence type="ECO:0000259" key="2">
    <source>
        <dbReference type="PROSITE" id="PS50824"/>
    </source>
</evidence>
<dbReference type="Pfam" id="PF02758">
    <property type="entry name" value="PYRIN"/>
    <property type="match status" value="1"/>
</dbReference>
<protein>
    <recommendedName>
        <fullName evidence="2">Pyrin domain-containing protein</fullName>
    </recommendedName>
</protein>
<feature type="domain" description="Pyrin" evidence="2">
    <location>
        <begin position="1"/>
        <end position="86"/>
    </location>
</feature>